<dbReference type="InterPro" id="IPR006675">
    <property type="entry name" value="HDIG_dom"/>
</dbReference>
<dbReference type="InterPro" id="IPR003607">
    <property type="entry name" value="HD/PDEase_dom"/>
</dbReference>
<evidence type="ECO:0000256" key="2">
    <source>
        <dbReference type="ARBA" id="ARBA00022679"/>
    </source>
</evidence>
<dbReference type="SUPFAM" id="SSF81891">
    <property type="entry name" value="Poly A polymerase C-terminal region-like"/>
    <property type="match status" value="1"/>
</dbReference>
<reference evidence="14" key="1">
    <citation type="submission" date="2019-08" db="EMBL/GenBank/DDBJ databases">
        <authorList>
            <person name="Kucharzyk K."/>
            <person name="Murdoch R.W."/>
            <person name="Higgins S."/>
            <person name="Loffler F."/>
        </authorList>
    </citation>
    <scope>NUCLEOTIDE SEQUENCE</scope>
</reference>
<comment type="cofactor">
    <cofactor evidence="1">
        <name>Mg(2+)</name>
        <dbReference type="ChEBI" id="CHEBI:18420"/>
    </cofactor>
</comment>
<dbReference type="InterPro" id="IPR006674">
    <property type="entry name" value="HD_domain"/>
</dbReference>
<dbReference type="InterPro" id="IPR050124">
    <property type="entry name" value="tRNA_CCA-adding_enzyme"/>
</dbReference>
<dbReference type="InterPro" id="IPR002646">
    <property type="entry name" value="PolA_pol_head_dom"/>
</dbReference>
<feature type="domain" description="HD" evidence="12">
    <location>
        <begin position="258"/>
        <end position="350"/>
    </location>
</feature>
<dbReference type="EC" id="2.7.7.72" evidence="14"/>
<feature type="domain" description="tRNA nucleotidyltransferase/poly(A) polymerase RNA and SrmB- binding" evidence="13">
    <location>
        <begin position="182"/>
        <end position="240"/>
    </location>
</feature>
<keyword evidence="5" id="KW-0479">Metal-binding</keyword>
<dbReference type="Gene3D" id="1.10.3090.10">
    <property type="entry name" value="cca-adding enzyme, domain 2"/>
    <property type="match status" value="1"/>
</dbReference>
<keyword evidence="3" id="KW-0819">tRNA processing</keyword>
<dbReference type="Gene3D" id="3.30.460.10">
    <property type="entry name" value="Beta Polymerase, domain 2"/>
    <property type="match status" value="1"/>
</dbReference>
<evidence type="ECO:0000259" key="11">
    <source>
        <dbReference type="Pfam" id="PF01743"/>
    </source>
</evidence>
<keyword evidence="9" id="KW-0460">Magnesium</keyword>
<dbReference type="CDD" id="cd05398">
    <property type="entry name" value="NT_ClassII-CCAase"/>
    <property type="match status" value="1"/>
</dbReference>
<name>A0A644TVX7_9ZZZZ</name>
<keyword evidence="6" id="KW-0547">Nucleotide-binding</keyword>
<dbReference type="GO" id="GO:0003723">
    <property type="term" value="F:RNA binding"/>
    <property type="evidence" value="ECO:0007669"/>
    <property type="project" value="UniProtKB-KW"/>
</dbReference>
<dbReference type="GO" id="GO:0008033">
    <property type="term" value="P:tRNA processing"/>
    <property type="evidence" value="ECO:0007669"/>
    <property type="project" value="UniProtKB-KW"/>
</dbReference>
<evidence type="ECO:0000313" key="14">
    <source>
        <dbReference type="EMBL" id="MPL69841.1"/>
    </source>
</evidence>
<evidence type="ECO:0000256" key="10">
    <source>
        <dbReference type="ARBA" id="ARBA00022884"/>
    </source>
</evidence>
<evidence type="ECO:0000256" key="7">
    <source>
        <dbReference type="ARBA" id="ARBA00022800"/>
    </source>
</evidence>
<comment type="caution">
    <text evidence="14">The sequence shown here is derived from an EMBL/GenBank/DDBJ whole genome shotgun (WGS) entry which is preliminary data.</text>
</comment>
<dbReference type="Pfam" id="PF12627">
    <property type="entry name" value="PolyA_pol_RNAbd"/>
    <property type="match status" value="1"/>
</dbReference>
<dbReference type="EMBL" id="VSSQ01000049">
    <property type="protein sequence ID" value="MPL69841.1"/>
    <property type="molecule type" value="Genomic_DNA"/>
</dbReference>
<dbReference type="Pfam" id="PF01743">
    <property type="entry name" value="PolyA_pol"/>
    <property type="match status" value="1"/>
</dbReference>
<dbReference type="GO" id="GO:0004810">
    <property type="term" value="F:CCA tRNA nucleotidyltransferase activity"/>
    <property type="evidence" value="ECO:0007669"/>
    <property type="project" value="UniProtKB-EC"/>
</dbReference>
<proteinExistence type="predicted"/>
<dbReference type="GO" id="GO:0005524">
    <property type="term" value="F:ATP binding"/>
    <property type="evidence" value="ECO:0007669"/>
    <property type="project" value="UniProtKB-KW"/>
</dbReference>
<dbReference type="InterPro" id="IPR043519">
    <property type="entry name" value="NT_sf"/>
</dbReference>
<dbReference type="NCBIfam" id="TIGR00277">
    <property type="entry name" value="HDIG"/>
    <property type="match status" value="1"/>
</dbReference>
<evidence type="ECO:0000259" key="13">
    <source>
        <dbReference type="Pfam" id="PF12627"/>
    </source>
</evidence>
<keyword evidence="2 14" id="KW-0808">Transferase</keyword>
<evidence type="ECO:0000256" key="1">
    <source>
        <dbReference type="ARBA" id="ARBA00001946"/>
    </source>
</evidence>
<sequence>MNLSTHLERPVFKAVASAAAELGAPAYVIGGYVRDLFLKRASKDIDFVTVGDGILLAGKVARAFRGHHPVSVFRNFGTAMFHLDEMQLEFVGARKESYHPDSRKPDVLPGTLEDDQRRRDFTINALAISLNPENYGEVIDPFNGLDDLEAGIIRTPLDPGITFSDDPLRMMRAIRFATQLKFAIHPETFKAIAENKARISIISGERISEELNKIIMTSKPSDGFRLLDECGLLTLIFPQFVALKGAETVDGKGHKDNFYHTLEVLDRIAPNTGNLWLRWAALLHDIGKPPTRRFVPELGWTFHGHDARGARMVPQIFRQLRLPLNEKMKYVQKLVALHLRPIGLTEEEVTDSAVRRLLFEAGDDIDDLMTLCEADITSKNREKVQRYLRNFAIVREKLREIEEKDRLRNWQPPVSGEMIMKAFNLSPGREVGLIKNAIREAILDGALENDREKAYAFMLEEGKRHGLIPAKDNA</sequence>
<keyword evidence="4 14" id="KW-0548">Nucleotidyltransferase</keyword>
<evidence type="ECO:0000256" key="3">
    <source>
        <dbReference type="ARBA" id="ARBA00022694"/>
    </source>
</evidence>
<evidence type="ECO:0000256" key="4">
    <source>
        <dbReference type="ARBA" id="ARBA00022695"/>
    </source>
</evidence>
<dbReference type="Gene3D" id="1.10.246.80">
    <property type="match status" value="1"/>
</dbReference>
<dbReference type="PANTHER" id="PTHR47545:SF1">
    <property type="entry name" value="MULTIFUNCTIONAL CCA PROTEIN"/>
    <property type="match status" value="1"/>
</dbReference>
<organism evidence="14">
    <name type="scientific">bioreactor metagenome</name>
    <dbReference type="NCBI Taxonomy" id="1076179"/>
    <lineage>
        <taxon>unclassified sequences</taxon>
        <taxon>metagenomes</taxon>
        <taxon>ecological metagenomes</taxon>
    </lineage>
</organism>
<dbReference type="AlphaFoldDB" id="A0A644TVX7"/>
<evidence type="ECO:0000256" key="9">
    <source>
        <dbReference type="ARBA" id="ARBA00022842"/>
    </source>
</evidence>
<keyword evidence="7" id="KW-0692">RNA repair</keyword>
<accession>A0A644TVX7</accession>
<evidence type="ECO:0000256" key="6">
    <source>
        <dbReference type="ARBA" id="ARBA00022741"/>
    </source>
</evidence>
<protein>
    <submittedName>
        <fullName evidence="14">CCA-adding enzyme</fullName>
        <ecNumber evidence="14">2.7.7.72</ecNumber>
    </submittedName>
</protein>
<dbReference type="GO" id="GO:0042245">
    <property type="term" value="P:RNA repair"/>
    <property type="evidence" value="ECO:0007669"/>
    <property type="project" value="UniProtKB-KW"/>
</dbReference>
<gene>
    <name evidence="14" type="primary">cca_9</name>
    <name evidence="14" type="ORF">SDC9_15590</name>
</gene>
<dbReference type="InterPro" id="IPR032828">
    <property type="entry name" value="PolyA_RNA-bd"/>
</dbReference>
<dbReference type="SUPFAM" id="SSF81301">
    <property type="entry name" value="Nucleotidyltransferase"/>
    <property type="match status" value="1"/>
</dbReference>
<dbReference type="CDD" id="cd00077">
    <property type="entry name" value="HDc"/>
    <property type="match status" value="1"/>
</dbReference>
<dbReference type="Pfam" id="PF01966">
    <property type="entry name" value="HD"/>
    <property type="match status" value="1"/>
</dbReference>
<keyword evidence="8" id="KW-0067">ATP-binding</keyword>
<feature type="domain" description="Poly A polymerase head" evidence="11">
    <location>
        <begin position="26"/>
        <end position="154"/>
    </location>
</feature>
<dbReference type="GO" id="GO:0046872">
    <property type="term" value="F:metal ion binding"/>
    <property type="evidence" value="ECO:0007669"/>
    <property type="project" value="UniProtKB-KW"/>
</dbReference>
<evidence type="ECO:0000256" key="5">
    <source>
        <dbReference type="ARBA" id="ARBA00022723"/>
    </source>
</evidence>
<dbReference type="PANTHER" id="PTHR47545">
    <property type="entry name" value="MULTIFUNCTIONAL CCA PROTEIN"/>
    <property type="match status" value="1"/>
</dbReference>
<evidence type="ECO:0000259" key="12">
    <source>
        <dbReference type="Pfam" id="PF01966"/>
    </source>
</evidence>
<evidence type="ECO:0000256" key="8">
    <source>
        <dbReference type="ARBA" id="ARBA00022840"/>
    </source>
</evidence>
<keyword evidence="10" id="KW-0694">RNA-binding</keyword>